<dbReference type="PROSITE" id="PS51724">
    <property type="entry name" value="SPOR"/>
    <property type="match status" value="1"/>
</dbReference>
<gene>
    <name evidence="2" type="ORF">DWB61_00130</name>
</gene>
<dbReference type="InterPro" id="IPR007730">
    <property type="entry name" value="SPOR-like_dom"/>
</dbReference>
<evidence type="ECO:0000259" key="1">
    <source>
        <dbReference type="PROSITE" id="PS51724"/>
    </source>
</evidence>
<proteinExistence type="predicted"/>
<name>A0A425Y815_9BACT</name>
<dbReference type="RefSeq" id="WP_125028724.1">
    <property type="nucleotide sequence ID" value="NZ_JAPXVP010000001.1"/>
</dbReference>
<dbReference type="Gene3D" id="3.30.70.1070">
    <property type="entry name" value="Sporulation related repeat"/>
    <property type="match status" value="1"/>
</dbReference>
<dbReference type="SUPFAM" id="SSF110997">
    <property type="entry name" value="Sporulation related repeat"/>
    <property type="match status" value="1"/>
</dbReference>
<keyword evidence="3" id="KW-1185">Reference proteome</keyword>
<reference evidence="2 3" key="1">
    <citation type="submission" date="2018-07" db="EMBL/GenBank/DDBJ databases">
        <title>Draft genome sequence of Ancylomarina sp. M1P.</title>
        <authorList>
            <person name="Yadav S."/>
            <person name="Villanueva L."/>
            <person name="Damste J.S.S."/>
        </authorList>
    </citation>
    <scope>NUCLEOTIDE SEQUENCE [LARGE SCALE GENOMIC DNA]</scope>
    <source>
        <strain evidence="2 3">M1P</strain>
    </source>
</reference>
<evidence type="ECO:0000313" key="2">
    <source>
        <dbReference type="EMBL" id="RRG24464.1"/>
    </source>
</evidence>
<sequence length="139" mass="15886">MKSLKYSLISLILILSACSKKELTKLDGTNIVELTANRKVPKAPSPESQQLSKKFSLTQILENRALFNYHIVGGSSKRKNTALNLSQQLYKKGYPCRVIETNGKYRVVIQSFSNKKVAVRELKRLKKLNHKPDLWILKE</sequence>
<dbReference type="InterPro" id="IPR036680">
    <property type="entry name" value="SPOR-like_sf"/>
</dbReference>
<dbReference type="OrthoDB" id="1121031at2"/>
<comment type="caution">
    <text evidence="2">The sequence shown here is derived from an EMBL/GenBank/DDBJ whole genome shotgun (WGS) entry which is preliminary data.</text>
</comment>
<dbReference type="PROSITE" id="PS51257">
    <property type="entry name" value="PROKAR_LIPOPROTEIN"/>
    <property type="match status" value="1"/>
</dbReference>
<dbReference type="Pfam" id="PF05036">
    <property type="entry name" value="SPOR"/>
    <property type="match status" value="1"/>
</dbReference>
<feature type="domain" description="SPOR" evidence="1">
    <location>
        <begin position="63"/>
        <end position="139"/>
    </location>
</feature>
<dbReference type="EMBL" id="QQWG01000001">
    <property type="protein sequence ID" value="RRG24464.1"/>
    <property type="molecule type" value="Genomic_DNA"/>
</dbReference>
<dbReference type="Proteomes" id="UP000285794">
    <property type="component" value="Unassembled WGS sequence"/>
</dbReference>
<dbReference type="AlphaFoldDB" id="A0A425Y815"/>
<evidence type="ECO:0000313" key="3">
    <source>
        <dbReference type="Proteomes" id="UP000285794"/>
    </source>
</evidence>
<accession>A0A425Y815</accession>
<dbReference type="GO" id="GO:0042834">
    <property type="term" value="F:peptidoglycan binding"/>
    <property type="evidence" value="ECO:0007669"/>
    <property type="project" value="InterPro"/>
</dbReference>
<protein>
    <submittedName>
        <fullName evidence="2">SPOR domain-containing protein</fullName>
    </submittedName>
</protein>
<organism evidence="2 3">
    <name type="scientific">Ancylomarina euxinus</name>
    <dbReference type="NCBI Taxonomy" id="2283627"/>
    <lineage>
        <taxon>Bacteria</taxon>
        <taxon>Pseudomonadati</taxon>
        <taxon>Bacteroidota</taxon>
        <taxon>Bacteroidia</taxon>
        <taxon>Marinilabiliales</taxon>
        <taxon>Marinifilaceae</taxon>
        <taxon>Ancylomarina</taxon>
    </lineage>
</organism>